<dbReference type="RefSeq" id="WP_010866033.1">
    <property type="nucleotide sequence ID" value="NC_000854.2"/>
</dbReference>
<name>Q9YDP1_AERPE</name>
<accession>Q9YDP1</accession>
<dbReference type="EnsemblBacteria" id="BAA79856">
    <property type="protein sequence ID" value="BAA79856"/>
    <property type="gene ID" value="APE_0874.1"/>
</dbReference>
<dbReference type="GeneID" id="1444968"/>
<sequence length="350" mass="40528">MNQQTCTSAIVRAVNSGKLPREYLLYEDIKRRTRHVDTLCEGALRGRDIEAFSSLDEWIDWLRWSTVVLDENDYLEAAVHALDLAPRLAGTDYGMSRQRDLGQLWTDTIRGFLGELAFVKWLEREYGIKAMLDYRKGPLEEFLPSDIKEVEKDGVRRPPNLKVSIKTTKLRGIWLDVPYRQVDHSDVFVLVRVGVTRMHFLAFLKRISAIRDKMLSRALELGVITEGEAESIWDLIPDFTGIPAYIAGFFDKREYGSAIGRRTAIFLAEGVMKRKKFVINKFIGYWNPKEDVYKNTVVEHLQRLGVIPSRRDVKIEFEGIGEFTKTLHFLVSSGALRRKREEWERIISQL</sequence>
<dbReference type="eggNOG" id="arCOG06089">
    <property type="taxonomic scope" value="Archaea"/>
</dbReference>
<evidence type="ECO:0000313" key="2">
    <source>
        <dbReference type="Proteomes" id="UP000002518"/>
    </source>
</evidence>
<evidence type="ECO:0000313" key="1">
    <source>
        <dbReference type="EMBL" id="BAA79856.2"/>
    </source>
</evidence>
<reference evidence="1 2" key="1">
    <citation type="journal article" date="1999" name="DNA Res.">
        <title>Complete genome sequence of an aerobic hyper-thermophilic crenarchaeon, Aeropyrum pernix K1.</title>
        <authorList>
            <person name="Kawarabayasi Y."/>
            <person name="Hino Y."/>
            <person name="Horikawa H."/>
            <person name="Yamazaki S."/>
            <person name="Haikawa Y."/>
            <person name="Jin-no K."/>
            <person name="Takahashi M."/>
            <person name="Sekine M."/>
            <person name="Baba S."/>
            <person name="Ankai A."/>
            <person name="Kosugi H."/>
            <person name="Hosoyama A."/>
            <person name="Fukui S."/>
            <person name="Nagai Y."/>
            <person name="Nishijima K."/>
            <person name="Nakazawa H."/>
            <person name="Takamiya M."/>
            <person name="Masuda S."/>
            <person name="Funahashi T."/>
            <person name="Tanaka T."/>
            <person name="Kudoh Y."/>
            <person name="Yamazaki J."/>
            <person name="Kushida N."/>
            <person name="Oguchi A."/>
            <person name="Aoki K."/>
            <person name="Kubota K."/>
            <person name="Nakamura Y."/>
            <person name="Nomura N."/>
            <person name="Sako Y."/>
            <person name="Kikuchi H."/>
        </authorList>
    </citation>
    <scope>NUCLEOTIDE SEQUENCE [LARGE SCALE GENOMIC DNA]</scope>
    <source>
        <strain evidence="2">ATCC 700893 / DSM 11879 / JCM 9820 / NBRC 100138 / K1</strain>
    </source>
</reference>
<dbReference type="EMBL" id="BA000002">
    <property type="protein sequence ID" value="BAA79856.2"/>
    <property type="molecule type" value="Genomic_DNA"/>
</dbReference>
<dbReference type="PATRIC" id="fig|272557.25.peg.627"/>
<protein>
    <submittedName>
        <fullName evidence="1">Uncharacterized protein</fullName>
    </submittedName>
</protein>
<dbReference type="AlphaFoldDB" id="Q9YDP1"/>
<dbReference type="REBASE" id="6397">
    <property type="entry name" value="ApeKI"/>
</dbReference>
<gene>
    <name evidence="1" type="ordered locus">APE_0874.1</name>
</gene>
<dbReference type="PIR" id="H72681">
    <property type="entry name" value="H72681"/>
</dbReference>
<keyword evidence="2" id="KW-1185">Reference proteome</keyword>
<dbReference type="Proteomes" id="UP000002518">
    <property type="component" value="Chromosome"/>
</dbReference>
<dbReference type="KEGG" id="ape:APE_0874.1"/>
<organism evidence="1 2">
    <name type="scientific">Aeropyrum pernix (strain ATCC 700893 / DSM 11879 / JCM 9820 / NBRC 100138 / K1)</name>
    <dbReference type="NCBI Taxonomy" id="272557"/>
    <lineage>
        <taxon>Archaea</taxon>
        <taxon>Thermoproteota</taxon>
        <taxon>Thermoprotei</taxon>
        <taxon>Desulfurococcales</taxon>
        <taxon>Desulfurococcaceae</taxon>
        <taxon>Aeropyrum</taxon>
    </lineage>
</organism>
<dbReference type="STRING" id="272557.APE_0874.1"/>
<proteinExistence type="predicted"/>